<dbReference type="InterPro" id="IPR036291">
    <property type="entry name" value="NAD(P)-bd_dom_sf"/>
</dbReference>
<evidence type="ECO:0000256" key="2">
    <source>
        <dbReference type="ARBA" id="ARBA00023235"/>
    </source>
</evidence>
<feature type="binding site" evidence="4">
    <location>
        <begin position="20"/>
        <end position="21"/>
    </location>
    <ligand>
        <name>NADP(+)</name>
        <dbReference type="ChEBI" id="CHEBI:58349"/>
    </ligand>
</feature>
<feature type="domain" description="NAD-dependent epimerase/dehydratase" evidence="5">
    <location>
        <begin position="12"/>
        <end position="258"/>
    </location>
</feature>
<comment type="domain">
    <text evidence="4">Contains a large N-terminal NADP-binding domain, and a smaller C-terminal substrate-binding domain.</text>
</comment>
<evidence type="ECO:0000313" key="6">
    <source>
        <dbReference type="EMBL" id="MDQ0514481.1"/>
    </source>
</evidence>
<dbReference type="InterPro" id="IPR001509">
    <property type="entry name" value="Epimerase_deHydtase"/>
</dbReference>
<dbReference type="RefSeq" id="WP_266282192.1">
    <property type="nucleotide sequence ID" value="NZ_JAPKNF010000001.1"/>
</dbReference>
<feature type="binding site" evidence="4">
    <location>
        <position position="230"/>
    </location>
    <ligand>
        <name>substrate</name>
    </ligand>
</feature>
<feature type="binding site" evidence="4">
    <location>
        <position position="184"/>
    </location>
    <ligand>
        <name>substrate</name>
    </ligand>
</feature>
<name>A0ABU0M0K4_9HYPH</name>
<dbReference type="InterPro" id="IPR011912">
    <property type="entry name" value="Heptose_epim"/>
</dbReference>
<feature type="binding site" evidence="4">
    <location>
        <begin position="216"/>
        <end position="219"/>
    </location>
    <ligand>
        <name>substrate</name>
    </ligand>
</feature>
<feature type="binding site" evidence="4">
    <location>
        <position position="156"/>
    </location>
    <ligand>
        <name>NADP(+)</name>
        <dbReference type="ChEBI" id="CHEBI:58349"/>
    </ligand>
</feature>
<sequence>MAKTARNGRDTILVTGGAGFIGSNIARALAADGWRVVVSDWFGTGGKWKNLAGVLLDDVLRPEETAHWLTANHGRVEAVVHMGAISATTEPDVDLIVARNIRATFDLWDIAAREGIRFVYASSAATYGDGSAGFVDDASAEHLAKLRPLNAYGWSKLVADRRFVDDVVAGRATPPQWAGLRFFNVYGPHETHKDDMRSVIHKIWPLAAAGETVTLFRSHDPAYEDGGQLRDFIHVDDCVAVVRWLIETPTVSGIFNVGTGVARSFADLARAVFAAVGREPRIEYVDMPERIRGAYQYFTQSDQTKLRAAGYQGQFTTLEDGVARYIAALEAAKA</sequence>
<evidence type="ECO:0000256" key="4">
    <source>
        <dbReference type="HAMAP-Rule" id="MF_01601"/>
    </source>
</evidence>
<comment type="function">
    <text evidence="4">Catalyzes the interconversion between ADP-D-glycero-beta-D-manno-heptose and ADP-L-glycero-beta-D-manno-heptose via an epimerization at carbon 6 of the heptose.</text>
</comment>
<dbReference type="HAMAP" id="MF_01601">
    <property type="entry name" value="Heptose_epimerase"/>
    <property type="match status" value="1"/>
</dbReference>
<feature type="active site" description="Proton acceptor" evidence="4">
    <location>
        <position position="193"/>
    </location>
</feature>
<accession>A0ABU0M0K4</accession>
<feature type="binding site" evidence="4">
    <location>
        <position position="193"/>
    </location>
    <ligand>
        <name>NADP(+)</name>
        <dbReference type="ChEBI" id="CHEBI:58349"/>
    </ligand>
</feature>
<comment type="subunit">
    <text evidence="4">Homopentamer.</text>
</comment>
<feature type="binding site" evidence="4">
    <location>
        <position position="185"/>
    </location>
    <ligand>
        <name>NADP(+)</name>
        <dbReference type="ChEBI" id="CHEBI:58349"/>
    </ligand>
</feature>
<feature type="binding site" evidence="4">
    <location>
        <position position="295"/>
    </location>
    <ligand>
        <name>substrate</name>
    </ligand>
</feature>
<dbReference type="SUPFAM" id="SSF51735">
    <property type="entry name" value="NAD(P)-binding Rossmann-fold domains"/>
    <property type="match status" value="1"/>
</dbReference>
<feature type="binding site" evidence="4">
    <location>
        <begin position="40"/>
        <end position="41"/>
    </location>
    <ligand>
        <name>NADP(+)</name>
        <dbReference type="ChEBI" id="CHEBI:58349"/>
    </ligand>
</feature>
<comment type="cofactor">
    <cofactor evidence="4">
        <name>NADP(+)</name>
        <dbReference type="ChEBI" id="CHEBI:58349"/>
    </cofactor>
    <text evidence="4">Binds 1 NADP(+) per subunit.</text>
</comment>
<evidence type="ECO:0000256" key="3">
    <source>
        <dbReference type="ARBA" id="ARBA00023277"/>
    </source>
</evidence>
<dbReference type="Gene3D" id="3.40.50.720">
    <property type="entry name" value="NAD(P)-binding Rossmann-like Domain"/>
    <property type="match status" value="1"/>
</dbReference>
<keyword evidence="7" id="KW-1185">Reference proteome</keyword>
<comment type="caution">
    <text evidence="6">The sequence shown here is derived from an EMBL/GenBank/DDBJ whole genome shotgun (WGS) entry which is preliminary data.</text>
</comment>
<evidence type="ECO:0000259" key="5">
    <source>
        <dbReference type="Pfam" id="PF01370"/>
    </source>
</evidence>
<proteinExistence type="inferred from homology"/>
<keyword evidence="1 4" id="KW-0521">NADP</keyword>
<feature type="binding site" evidence="4">
    <location>
        <position position="195"/>
    </location>
    <ligand>
        <name>substrate</name>
    </ligand>
</feature>
<dbReference type="EMBL" id="JAUSWJ010000001">
    <property type="protein sequence ID" value="MDQ0514481.1"/>
    <property type="molecule type" value="Genomic_DNA"/>
</dbReference>
<dbReference type="EC" id="5.1.3.20" evidence="4"/>
<dbReference type="PANTHER" id="PTHR43103:SF3">
    <property type="entry name" value="ADP-L-GLYCERO-D-MANNO-HEPTOSE-6-EPIMERASE"/>
    <property type="match status" value="1"/>
</dbReference>
<comment type="catalytic activity">
    <reaction evidence="4">
        <text>ADP-D-glycero-beta-D-manno-heptose = ADP-L-glycero-beta-D-manno-heptose</text>
        <dbReference type="Rhea" id="RHEA:17577"/>
        <dbReference type="ChEBI" id="CHEBI:59967"/>
        <dbReference type="ChEBI" id="CHEBI:61506"/>
        <dbReference type="EC" id="5.1.3.20"/>
    </reaction>
</comment>
<dbReference type="GO" id="GO:0008712">
    <property type="term" value="F:ADP-glyceromanno-heptose 6-epimerase activity"/>
    <property type="evidence" value="ECO:0007669"/>
    <property type="project" value="UniProtKB-EC"/>
</dbReference>
<comment type="pathway">
    <text evidence="4">Nucleotide-sugar biosynthesis; ADP-L-glycero-beta-D-manno-heptose biosynthesis; ADP-L-glycero-beta-D-manno-heptose from D-glycero-beta-D-manno-heptose 7-phosphate: step 4/4.</text>
</comment>
<dbReference type="PANTHER" id="PTHR43103">
    <property type="entry name" value="NUCLEOSIDE-DIPHOSPHATE-SUGAR EPIMERASE"/>
    <property type="match status" value="1"/>
</dbReference>
<evidence type="ECO:0000256" key="1">
    <source>
        <dbReference type="ARBA" id="ARBA00022857"/>
    </source>
</evidence>
<comment type="similarity">
    <text evidence="4">Belongs to the NAD(P)-dependent epimerase/dehydratase family. HldD subfamily.</text>
</comment>
<gene>
    <name evidence="4" type="primary">hldD</name>
    <name evidence="6" type="ORF">QO015_000094</name>
</gene>
<keyword evidence="3 4" id="KW-0119">Carbohydrate metabolism</keyword>
<feature type="binding site" evidence="4">
    <location>
        <position position="47"/>
    </location>
    <ligand>
        <name>NADP(+)</name>
        <dbReference type="ChEBI" id="CHEBI:58349"/>
    </ligand>
</feature>
<dbReference type="Gene3D" id="3.90.25.10">
    <property type="entry name" value="UDP-galactose 4-epimerase, domain 1"/>
    <property type="match status" value="1"/>
</dbReference>
<protein>
    <recommendedName>
        <fullName evidence="4">ADP-L-glycero-D-manno-heptose-6-epimerase</fullName>
        <ecNumber evidence="4">5.1.3.20</ecNumber>
    </recommendedName>
    <alternativeName>
        <fullName evidence="4">ADP-L-glycero-beta-D-manno-heptose-6-epimerase</fullName>
        <shortName evidence="4">ADP-glyceromanno-heptose 6-epimerase</shortName>
        <shortName evidence="4">ADP-hep 6-epimerase</shortName>
        <shortName evidence="4">AGME</shortName>
    </alternativeName>
</protein>
<feature type="binding site" evidence="4">
    <location>
        <position position="202"/>
    </location>
    <ligand>
        <name>substrate</name>
    </ligand>
</feature>
<feature type="active site" description="Proton acceptor" evidence="4">
    <location>
        <position position="152"/>
    </location>
</feature>
<comment type="caution">
    <text evidence="4">Lacks conserved residue(s) required for the propagation of feature annotation.</text>
</comment>
<evidence type="ECO:0000313" key="7">
    <source>
        <dbReference type="Proteomes" id="UP001223743"/>
    </source>
</evidence>
<reference evidence="6 7" key="1">
    <citation type="submission" date="2023-07" db="EMBL/GenBank/DDBJ databases">
        <title>Genomic Encyclopedia of Type Strains, Phase IV (KMG-IV): sequencing the most valuable type-strain genomes for metagenomic binning, comparative biology and taxonomic classification.</title>
        <authorList>
            <person name="Goeker M."/>
        </authorList>
    </citation>
    <scope>NUCLEOTIDE SEQUENCE [LARGE SCALE GENOMIC DNA]</scope>
    <source>
        <strain evidence="6 7">B1-1</strain>
    </source>
</reference>
<organism evidence="6 7">
    <name type="scientific">Kaistia geumhonensis</name>
    <dbReference type="NCBI Taxonomy" id="410839"/>
    <lineage>
        <taxon>Bacteria</taxon>
        <taxon>Pseudomonadati</taxon>
        <taxon>Pseudomonadota</taxon>
        <taxon>Alphaproteobacteria</taxon>
        <taxon>Hyphomicrobiales</taxon>
        <taxon>Kaistiaceae</taxon>
        <taxon>Kaistia</taxon>
    </lineage>
</organism>
<dbReference type="Proteomes" id="UP001223743">
    <property type="component" value="Unassembled WGS sequence"/>
</dbReference>
<dbReference type="Pfam" id="PF01370">
    <property type="entry name" value="Epimerase"/>
    <property type="match status" value="1"/>
</dbReference>
<keyword evidence="2 4" id="KW-0413">Isomerase</keyword>
<dbReference type="NCBIfam" id="TIGR02197">
    <property type="entry name" value="heptose_epim"/>
    <property type="match status" value="1"/>
</dbReference>
<feature type="binding site" evidence="4">
    <location>
        <begin position="82"/>
        <end position="86"/>
    </location>
    <ligand>
        <name>NADP(+)</name>
        <dbReference type="ChEBI" id="CHEBI:58349"/>
    </ligand>
</feature>